<dbReference type="InterPro" id="IPR001789">
    <property type="entry name" value="Sig_transdc_resp-reg_receiver"/>
</dbReference>
<dbReference type="Proteomes" id="UP000319322">
    <property type="component" value="Unassembled WGS sequence"/>
</dbReference>
<feature type="domain" description="Response regulatory" evidence="2">
    <location>
        <begin position="6"/>
        <end position="112"/>
    </location>
</feature>
<organism evidence="3 4">
    <name type="scientific">Helicobacter mehlei</name>
    <dbReference type="NCBI Taxonomy" id="2316080"/>
    <lineage>
        <taxon>Bacteria</taxon>
        <taxon>Pseudomonadati</taxon>
        <taxon>Campylobacterota</taxon>
        <taxon>Epsilonproteobacteria</taxon>
        <taxon>Campylobacterales</taxon>
        <taxon>Helicobacteraceae</taxon>
        <taxon>Helicobacter</taxon>
    </lineage>
</organism>
<proteinExistence type="predicted"/>
<dbReference type="AlphaFoldDB" id="A0A553V006"/>
<evidence type="ECO:0000259" key="2">
    <source>
        <dbReference type="PROSITE" id="PS50110"/>
    </source>
</evidence>
<dbReference type="EMBL" id="VKGC01000005">
    <property type="protein sequence ID" value="TSA85794.1"/>
    <property type="molecule type" value="Genomic_DNA"/>
</dbReference>
<accession>A0A553V006</accession>
<dbReference type="PIRSF" id="PIRSF016788">
    <property type="entry name" value="RR_Fis"/>
    <property type="match status" value="1"/>
</dbReference>
<evidence type="ECO:0000313" key="4">
    <source>
        <dbReference type="Proteomes" id="UP000319322"/>
    </source>
</evidence>
<dbReference type="Gene3D" id="3.40.50.2300">
    <property type="match status" value="1"/>
</dbReference>
<comment type="caution">
    <text evidence="3">The sequence shown here is derived from an EMBL/GenBank/DDBJ whole genome shotgun (WGS) entry which is preliminary data.</text>
</comment>
<dbReference type="PROSITE" id="PS50110">
    <property type="entry name" value="RESPONSE_REGULATORY"/>
    <property type="match status" value="1"/>
</dbReference>
<reference evidence="4" key="1">
    <citation type="submission" date="2019-07" db="EMBL/GenBank/DDBJ databases">
        <title>Helicobacter labacensis sp. nov., Helicobacter mehlei sp. nov. and Helicobacter vulpis sp. nov., isolated from gastric mucosa of red fox (Vulpis vulpis).</title>
        <authorList>
            <person name="Papic B."/>
        </authorList>
    </citation>
    <scope>NUCLEOTIDE SEQUENCE [LARGE SCALE GENOMIC DNA]</scope>
    <source>
        <strain evidence="4">L8b</strain>
    </source>
</reference>
<evidence type="ECO:0000313" key="3">
    <source>
        <dbReference type="EMBL" id="TSA85794.1"/>
    </source>
</evidence>
<evidence type="ECO:0000256" key="1">
    <source>
        <dbReference type="PROSITE-ProRule" id="PRU00169"/>
    </source>
</evidence>
<dbReference type="GO" id="GO:0000160">
    <property type="term" value="P:phosphorelay signal transduction system"/>
    <property type="evidence" value="ECO:0007669"/>
    <property type="project" value="InterPro"/>
</dbReference>
<dbReference type="InterPro" id="IPR014483">
    <property type="entry name" value="Sig_transdc_resp-reg_prd"/>
</dbReference>
<dbReference type="RefSeq" id="WP_120947981.1">
    <property type="nucleotide sequence ID" value="NZ_QXQP01000020.1"/>
</dbReference>
<dbReference type="Pfam" id="PF00072">
    <property type="entry name" value="Response_reg"/>
    <property type="match status" value="1"/>
</dbReference>
<protein>
    <submittedName>
        <fullName evidence="3">Response regulator</fullName>
    </submittedName>
</protein>
<dbReference type="InterPro" id="IPR011006">
    <property type="entry name" value="CheY-like_superfamily"/>
</dbReference>
<gene>
    <name evidence="3" type="ORF">FNE76_03370</name>
</gene>
<dbReference type="SUPFAM" id="SSF52172">
    <property type="entry name" value="CheY-like"/>
    <property type="match status" value="1"/>
</dbReference>
<comment type="caution">
    <text evidence="1">Lacks conserved residue(s) required for the propagation of feature annotation.</text>
</comment>
<dbReference type="SMART" id="SM00448">
    <property type="entry name" value="REC"/>
    <property type="match status" value="1"/>
</dbReference>
<sequence>MNRTQSVLIIEDEVHLAQSIASALSSLGYKCQSASSIFHHFKEDYDVVLISSKVCVDRCEHFVRKNSKAITIMMASFVSEDSVNRPIKAGARDYILKPFKMDELIRKITYHKAYKEAMVRAGVHERYLDFITQDLNVSYSCEDSLPLVLHSHTQSTADLFALNYARVNGLDLEFFSLKTHSIQEVFKHEPSHLHATYITHLEVLRHQDREKLLKTLPNHHAMVSFVGHDSLEFEGVVHYLEGEEPLIPSGLLSIQDYEKNAIQQFSPCYTDTELAKRLGISRKSLWEKRRRYNLPRKPNVVSEKIVLE</sequence>
<keyword evidence="4" id="KW-1185">Reference proteome</keyword>
<dbReference type="OrthoDB" id="5328903at2"/>
<dbReference type="CDD" id="cd00156">
    <property type="entry name" value="REC"/>
    <property type="match status" value="1"/>
</dbReference>
<reference evidence="3 4" key="2">
    <citation type="submission" date="2019-07" db="EMBL/GenBank/DDBJ databases">
        <title>Helicobacter labacensis sp. nov., Helicobacter mehlei sp. nov. and Helicobacter vulpis sp. nov., isolated from gastric mucosa of red fox (Vulpis vulpis).</title>
        <authorList>
            <person name="Kusar D."/>
            <person name="Gruntar I."/>
            <person name="Pate M."/>
            <person name="Zajc U."/>
            <person name="Ocepek M."/>
        </authorList>
    </citation>
    <scope>NUCLEOTIDE SEQUENCE [LARGE SCALE GENOMIC DNA]</scope>
    <source>
        <strain evidence="3 4">L8b</strain>
    </source>
</reference>
<name>A0A553V006_9HELI</name>